<keyword evidence="15 22" id="KW-0067">ATP-binding</keyword>
<keyword evidence="6" id="KW-0723">Serine/threonine-protein kinase</keyword>
<evidence type="ECO:0000256" key="18">
    <source>
        <dbReference type="ARBA" id="ARBA00023170"/>
    </source>
</evidence>
<comment type="catalytic activity">
    <reaction evidence="20">
        <text>L-threonyl-[protein] + ATP = O-phospho-L-threonyl-[protein] + ADP + H(+)</text>
        <dbReference type="Rhea" id="RHEA:46608"/>
        <dbReference type="Rhea" id="RHEA-COMP:11060"/>
        <dbReference type="Rhea" id="RHEA-COMP:11605"/>
        <dbReference type="ChEBI" id="CHEBI:15378"/>
        <dbReference type="ChEBI" id="CHEBI:30013"/>
        <dbReference type="ChEBI" id="CHEBI:30616"/>
        <dbReference type="ChEBI" id="CHEBI:61977"/>
        <dbReference type="ChEBI" id="CHEBI:456216"/>
        <dbReference type="EC" id="2.7.11.1"/>
    </reaction>
</comment>
<evidence type="ECO:0000256" key="5">
    <source>
        <dbReference type="ARBA" id="ARBA00022475"/>
    </source>
</evidence>
<sequence length="1074" mass="117569">MKKQTPLLNTEFNKQTTMEKEKRNQYSGFSIYNKMEPSYTYRTNFLFKFLPGFFLLCMISCPESTFGNKSDRLALLDFKRRITEDPLHIMNSWNDSVDLCSWVGVTCNHANKRVMILNLEAQKLVGSVPPSIGNLTYLTGINLIDNNFHGEIPQEIGRLLGLQYLNLSSNSFGGKIPTNISHCTQLRMLDVGANKLTGSIPNQLNSLLNLTHFWVDENNLTGTIPDWIGNFSFLYALSLANNNFEGSIPNAFGRLTSLGRFVIPGNKLSGTVPSSIYNISSLYYITFTQNQLQGELPQNVGTTLPNLEIFSGGVNKLAGSIPVSLSNASKLRILDFADNGLTGKFPAENFGTLKGLVRLNFDDNRLGSGKTGDLSSLSFLANCTDLEVLSFSRNRFGGELPESIGNLSTKLRIFTMGGNLLHGSFPTRVVNLVNLINLGMEQNYLGGSVPDVIGKLQKLHGLYLNLNQFSGTIPSTLGNLTSVTRLFMEGNRFEGSIPPSLGNCQSLLMLNLSSNQLSGTIPKEVIGLSSLSISLSMSNNSLTGSLQSEVGELVHLSELDVSGNKLSGEIPITLGSCTSLVSLHLEGNQFEGTIPQSLANLRGLEEIDISRNNLSGQIPEFLGKLGALKQLNISYNEFEGELPTEGIFSNASGFSVLGNNKLCGGIRELRLHVCTSKSQGLLSPKVMIPLTCAIALIITLSCFIAACALVKRSRGRPLTSRSNEESKLGVSYFQLVESTNGFSLENLIGSGSFGSVYRGVLSGNGMIVAIKVLNLQQEGASKSFIDECKALRSVRHRNLLKIITVCSSIDSQGNEFKSLVYEFMENGSLDPWLHPRDDEQSPNKRLSLTQKLNIAIDVASALDYLHHNCETCIVHCDLKPSNILLDEDMVAHVGDFGLAKFLLEASNGTTLSVGLKGSIGYIPPEYGMGGQVSTQGDVYSYGILLLEMFTGKRPTDDIFKDGLSIHQFTAMALPDHVKDVVEPSLLLETDDEDVEDDDDGDGYGNKIRERPLAKYKDPGPDKAKRLEECLYSVIQIGISCSAISPGERMRMDVVVNKMGALRDSYLNLRRRRRR</sequence>
<dbReference type="InterPro" id="IPR032675">
    <property type="entry name" value="LRR_dom_sf"/>
</dbReference>
<keyword evidence="19" id="KW-0325">Glycoprotein</keyword>
<dbReference type="Pfam" id="PF00560">
    <property type="entry name" value="LRR_1"/>
    <property type="match status" value="4"/>
</dbReference>
<evidence type="ECO:0000256" key="2">
    <source>
        <dbReference type="ARBA" id="ARBA00004479"/>
    </source>
</evidence>
<evidence type="ECO:0000256" key="20">
    <source>
        <dbReference type="ARBA" id="ARBA00047899"/>
    </source>
</evidence>
<keyword evidence="8" id="KW-0433">Leucine-rich repeat</keyword>
<keyword evidence="12" id="KW-0677">Repeat</keyword>
<dbReference type="InterPro" id="IPR017441">
    <property type="entry name" value="Protein_kinase_ATP_BS"/>
</dbReference>
<dbReference type="Pfam" id="PF08263">
    <property type="entry name" value="LRRNT_2"/>
    <property type="match status" value="1"/>
</dbReference>
<dbReference type="Gene3D" id="3.30.200.20">
    <property type="entry name" value="Phosphorylase Kinase, domain 1"/>
    <property type="match status" value="1"/>
</dbReference>
<dbReference type="SUPFAM" id="SSF56112">
    <property type="entry name" value="Protein kinase-like (PK-like)"/>
    <property type="match status" value="1"/>
</dbReference>
<keyword evidence="13 22" id="KW-0547">Nucleotide-binding</keyword>
<dbReference type="InterPro" id="IPR051809">
    <property type="entry name" value="Plant_receptor-like_S/T_kinase"/>
</dbReference>
<dbReference type="Proteomes" id="UP000315295">
    <property type="component" value="Unassembled WGS sequence"/>
</dbReference>
<dbReference type="FunFam" id="3.80.10.10:FF:000041">
    <property type="entry name" value="LRR receptor-like serine/threonine-protein kinase ERECTA"/>
    <property type="match status" value="1"/>
</dbReference>
<dbReference type="InterPro" id="IPR001611">
    <property type="entry name" value="Leu-rich_rpt"/>
</dbReference>
<evidence type="ECO:0000256" key="17">
    <source>
        <dbReference type="ARBA" id="ARBA00023136"/>
    </source>
</evidence>
<organism evidence="26 27">
    <name type="scientific">Malus baccata</name>
    <name type="common">Siberian crab apple</name>
    <name type="synonym">Pyrus baccata</name>
    <dbReference type="NCBI Taxonomy" id="106549"/>
    <lineage>
        <taxon>Eukaryota</taxon>
        <taxon>Viridiplantae</taxon>
        <taxon>Streptophyta</taxon>
        <taxon>Embryophyta</taxon>
        <taxon>Tracheophyta</taxon>
        <taxon>Spermatophyta</taxon>
        <taxon>Magnoliopsida</taxon>
        <taxon>eudicotyledons</taxon>
        <taxon>Gunneridae</taxon>
        <taxon>Pentapetalae</taxon>
        <taxon>rosids</taxon>
        <taxon>fabids</taxon>
        <taxon>Rosales</taxon>
        <taxon>Rosaceae</taxon>
        <taxon>Amygdaloideae</taxon>
        <taxon>Maleae</taxon>
        <taxon>Malus</taxon>
    </lineage>
</organism>
<dbReference type="SMART" id="SM00369">
    <property type="entry name" value="LRR_TYP"/>
    <property type="match status" value="5"/>
</dbReference>
<evidence type="ECO:0000256" key="16">
    <source>
        <dbReference type="ARBA" id="ARBA00022989"/>
    </source>
</evidence>
<dbReference type="PROSITE" id="PS50011">
    <property type="entry name" value="PROTEIN_KINASE_DOM"/>
    <property type="match status" value="1"/>
</dbReference>
<keyword evidence="14" id="KW-0418">Kinase</keyword>
<evidence type="ECO:0000256" key="6">
    <source>
        <dbReference type="ARBA" id="ARBA00022527"/>
    </source>
</evidence>
<evidence type="ECO:0000256" key="24">
    <source>
        <dbReference type="SAM" id="Phobius"/>
    </source>
</evidence>
<dbReference type="GO" id="GO:0005886">
    <property type="term" value="C:plasma membrane"/>
    <property type="evidence" value="ECO:0007669"/>
    <property type="project" value="UniProtKB-SubCell"/>
</dbReference>
<dbReference type="PROSITE" id="PS00107">
    <property type="entry name" value="PROTEIN_KINASE_ATP"/>
    <property type="match status" value="1"/>
</dbReference>
<dbReference type="GO" id="GO:0005524">
    <property type="term" value="F:ATP binding"/>
    <property type="evidence" value="ECO:0007669"/>
    <property type="project" value="UniProtKB-UniRule"/>
</dbReference>
<dbReference type="FunFam" id="3.80.10.10:FF:000288">
    <property type="entry name" value="LRR receptor-like serine/threonine-protein kinase EFR"/>
    <property type="match status" value="1"/>
</dbReference>
<accession>A0A540L3I8</accession>
<evidence type="ECO:0000256" key="19">
    <source>
        <dbReference type="ARBA" id="ARBA00023180"/>
    </source>
</evidence>
<dbReference type="PANTHER" id="PTHR27008:SF499">
    <property type="entry name" value="OS06G0581500 PROTEIN"/>
    <property type="match status" value="1"/>
</dbReference>
<dbReference type="PROSITE" id="PS00108">
    <property type="entry name" value="PROTEIN_KINASE_ST"/>
    <property type="match status" value="1"/>
</dbReference>
<feature type="region of interest" description="Disordered" evidence="23">
    <location>
        <begin position="988"/>
        <end position="1021"/>
    </location>
</feature>
<evidence type="ECO:0000256" key="21">
    <source>
        <dbReference type="ARBA" id="ARBA00048679"/>
    </source>
</evidence>
<feature type="domain" description="Protein kinase" evidence="25">
    <location>
        <begin position="742"/>
        <end position="1066"/>
    </location>
</feature>
<dbReference type="FunFam" id="3.80.10.10:FF:000101">
    <property type="entry name" value="LRR receptor-like serine/threonine-protein kinase ERECTA"/>
    <property type="match status" value="1"/>
</dbReference>
<dbReference type="SUPFAM" id="SSF52047">
    <property type="entry name" value="RNI-like"/>
    <property type="match status" value="1"/>
</dbReference>
<keyword evidence="18" id="KW-0675">Receptor</keyword>
<keyword evidence="10 24" id="KW-0812">Transmembrane</keyword>
<keyword evidence="9" id="KW-0808">Transferase</keyword>
<evidence type="ECO:0000256" key="14">
    <source>
        <dbReference type="ARBA" id="ARBA00022777"/>
    </source>
</evidence>
<keyword evidence="17 24" id="KW-0472">Membrane</keyword>
<dbReference type="InterPro" id="IPR003591">
    <property type="entry name" value="Leu-rich_rpt_typical-subtyp"/>
</dbReference>
<dbReference type="EC" id="2.7.11.1" evidence="4"/>
<keyword evidence="5" id="KW-1003">Cell membrane</keyword>
<evidence type="ECO:0000256" key="3">
    <source>
        <dbReference type="ARBA" id="ARBA00008684"/>
    </source>
</evidence>
<comment type="subcellular location">
    <subcellularLocation>
        <location evidence="1">Cell membrane</location>
        <topology evidence="1">Single-pass membrane protein</topology>
    </subcellularLocation>
    <subcellularLocation>
        <location evidence="2">Membrane</location>
        <topology evidence="2">Single-pass type I membrane protein</topology>
    </subcellularLocation>
</comment>
<evidence type="ECO:0000313" key="26">
    <source>
        <dbReference type="EMBL" id="TQD81044.1"/>
    </source>
</evidence>
<keyword evidence="27" id="KW-1185">Reference proteome</keyword>
<dbReference type="InterPro" id="IPR008271">
    <property type="entry name" value="Ser/Thr_kinase_AS"/>
</dbReference>
<comment type="catalytic activity">
    <reaction evidence="21">
        <text>L-seryl-[protein] + ATP = O-phospho-L-seryl-[protein] + ADP + H(+)</text>
        <dbReference type="Rhea" id="RHEA:17989"/>
        <dbReference type="Rhea" id="RHEA-COMP:9863"/>
        <dbReference type="Rhea" id="RHEA-COMP:11604"/>
        <dbReference type="ChEBI" id="CHEBI:15378"/>
        <dbReference type="ChEBI" id="CHEBI:29999"/>
        <dbReference type="ChEBI" id="CHEBI:30616"/>
        <dbReference type="ChEBI" id="CHEBI:83421"/>
        <dbReference type="ChEBI" id="CHEBI:456216"/>
        <dbReference type="EC" id="2.7.11.1"/>
    </reaction>
</comment>
<dbReference type="Gene3D" id="1.10.510.10">
    <property type="entry name" value="Transferase(Phosphotransferase) domain 1"/>
    <property type="match status" value="1"/>
</dbReference>
<dbReference type="STRING" id="106549.A0A540L3I8"/>
<feature type="compositionally biased region" description="Acidic residues" evidence="23">
    <location>
        <begin position="988"/>
        <end position="1001"/>
    </location>
</feature>
<dbReference type="InterPro" id="IPR000719">
    <property type="entry name" value="Prot_kinase_dom"/>
</dbReference>
<comment type="caution">
    <text evidence="26">The sequence shown here is derived from an EMBL/GenBank/DDBJ whole genome shotgun (WGS) entry which is preliminary data.</text>
</comment>
<evidence type="ECO:0000256" key="9">
    <source>
        <dbReference type="ARBA" id="ARBA00022679"/>
    </source>
</evidence>
<evidence type="ECO:0000256" key="11">
    <source>
        <dbReference type="ARBA" id="ARBA00022729"/>
    </source>
</evidence>
<dbReference type="GO" id="GO:0004674">
    <property type="term" value="F:protein serine/threonine kinase activity"/>
    <property type="evidence" value="ECO:0007669"/>
    <property type="project" value="UniProtKB-KW"/>
</dbReference>
<dbReference type="Pfam" id="PF23598">
    <property type="entry name" value="LRR_14"/>
    <property type="match status" value="1"/>
</dbReference>
<feature type="compositionally biased region" description="Basic and acidic residues" evidence="23">
    <location>
        <begin position="1006"/>
        <end position="1021"/>
    </location>
</feature>
<dbReference type="PANTHER" id="PTHR27008">
    <property type="entry name" value="OS04G0122200 PROTEIN"/>
    <property type="match status" value="1"/>
</dbReference>
<evidence type="ECO:0000256" key="22">
    <source>
        <dbReference type="PROSITE-ProRule" id="PRU10141"/>
    </source>
</evidence>
<feature type="transmembrane region" description="Helical" evidence="24">
    <location>
        <begin position="686"/>
        <end position="710"/>
    </location>
</feature>
<dbReference type="InterPro" id="IPR055414">
    <property type="entry name" value="LRR_R13L4/SHOC2-like"/>
</dbReference>
<dbReference type="SUPFAM" id="SSF52058">
    <property type="entry name" value="L domain-like"/>
    <property type="match status" value="1"/>
</dbReference>
<evidence type="ECO:0000256" key="15">
    <source>
        <dbReference type="ARBA" id="ARBA00022840"/>
    </source>
</evidence>
<dbReference type="AlphaFoldDB" id="A0A540L3I8"/>
<keyword evidence="11" id="KW-0732">Signal</keyword>
<evidence type="ECO:0000256" key="8">
    <source>
        <dbReference type="ARBA" id="ARBA00022614"/>
    </source>
</evidence>
<evidence type="ECO:0000256" key="23">
    <source>
        <dbReference type="SAM" id="MobiDB-lite"/>
    </source>
</evidence>
<dbReference type="EMBL" id="VIEB01000783">
    <property type="protein sequence ID" value="TQD81044.1"/>
    <property type="molecule type" value="Genomic_DNA"/>
</dbReference>
<keyword evidence="7" id="KW-0597">Phosphoprotein</keyword>
<dbReference type="SMART" id="SM00220">
    <property type="entry name" value="S_TKc"/>
    <property type="match status" value="1"/>
</dbReference>
<gene>
    <name evidence="26" type="ORF">C1H46_033397</name>
</gene>
<evidence type="ECO:0000256" key="1">
    <source>
        <dbReference type="ARBA" id="ARBA00004162"/>
    </source>
</evidence>
<evidence type="ECO:0000256" key="12">
    <source>
        <dbReference type="ARBA" id="ARBA00022737"/>
    </source>
</evidence>
<dbReference type="FunFam" id="3.30.200.20:FF:000432">
    <property type="entry name" value="LRR receptor-like serine/threonine-protein kinase EFR"/>
    <property type="match status" value="1"/>
</dbReference>
<evidence type="ECO:0000256" key="7">
    <source>
        <dbReference type="ARBA" id="ARBA00022553"/>
    </source>
</evidence>
<dbReference type="FunFam" id="1.10.510.10:FF:000358">
    <property type="entry name" value="Putative leucine-rich repeat receptor-like serine/threonine-protein kinase"/>
    <property type="match status" value="1"/>
</dbReference>
<dbReference type="InterPro" id="IPR013210">
    <property type="entry name" value="LRR_N_plant-typ"/>
</dbReference>
<feature type="binding site" evidence="22">
    <location>
        <position position="771"/>
    </location>
    <ligand>
        <name>ATP</name>
        <dbReference type="ChEBI" id="CHEBI:30616"/>
    </ligand>
</feature>
<dbReference type="Gene3D" id="3.80.10.10">
    <property type="entry name" value="Ribonuclease Inhibitor"/>
    <property type="match status" value="2"/>
</dbReference>
<dbReference type="InterPro" id="IPR001245">
    <property type="entry name" value="Ser-Thr/Tyr_kinase_cat_dom"/>
</dbReference>
<evidence type="ECO:0000313" key="27">
    <source>
        <dbReference type="Proteomes" id="UP000315295"/>
    </source>
</evidence>
<protein>
    <recommendedName>
        <fullName evidence="4">non-specific serine/threonine protein kinase</fullName>
        <ecNumber evidence="4">2.7.11.1</ecNumber>
    </recommendedName>
</protein>
<dbReference type="Pfam" id="PF07714">
    <property type="entry name" value="PK_Tyr_Ser-Thr"/>
    <property type="match status" value="1"/>
</dbReference>
<name>A0A540L3I8_MALBA</name>
<evidence type="ECO:0000259" key="25">
    <source>
        <dbReference type="PROSITE" id="PS50011"/>
    </source>
</evidence>
<proteinExistence type="inferred from homology"/>
<evidence type="ECO:0000256" key="4">
    <source>
        <dbReference type="ARBA" id="ARBA00012513"/>
    </source>
</evidence>
<comment type="similarity">
    <text evidence="3">Belongs to the protein kinase superfamily. Ser/Thr protein kinase family.</text>
</comment>
<dbReference type="InterPro" id="IPR011009">
    <property type="entry name" value="Kinase-like_dom_sf"/>
</dbReference>
<evidence type="ECO:0000256" key="13">
    <source>
        <dbReference type="ARBA" id="ARBA00022741"/>
    </source>
</evidence>
<keyword evidence="16 24" id="KW-1133">Transmembrane helix</keyword>
<reference evidence="26 27" key="1">
    <citation type="journal article" date="2019" name="G3 (Bethesda)">
        <title>Sequencing of a Wild Apple (Malus baccata) Genome Unravels the Differences Between Cultivated and Wild Apple Species Regarding Disease Resistance and Cold Tolerance.</title>
        <authorList>
            <person name="Chen X."/>
        </authorList>
    </citation>
    <scope>NUCLEOTIDE SEQUENCE [LARGE SCALE GENOMIC DNA]</scope>
    <source>
        <strain evidence="27">cv. Shandingzi</strain>
        <tissue evidence="26">Leaves</tissue>
    </source>
</reference>
<evidence type="ECO:0000256" key="10">
    <source>
        <dbReference type="ARBA" id="ARBA00022692"/>
    </source>
</evidence>